<protein>
    <recommendedName>
        <fullName evidence="3">F-box domain-containing protein</fullName>
    </recommendedName>
</protein>
<evidence type="ECO:0008006" key="3">
    <source>
        <dbReference type="Google" id="ProtNLM"/>
    </source>
</evidence>
<name>A0A8K0UI52_9AGAR</name>
<gene>
    <name evidence="1" type="ORF">BXZ70DRAFT_452932</name>
</gene>
<sequence>MDNLNVQLFRLRTSLMKADRIINVIHNAASTVHRLPVEILVYIFKIIQQEALRLGPFPEYNPDVIVDASTSVSRHWIGLLHVCHRWRHVLLSERSLWSTVILDKFVNSRRMLDLCIAYSGSLPLRIYRDSTDSDRGAWSALTPQIVSRTRELRYRFTGALEPITEPTPSLECLDIVNGDTTRLLPLGVLFQDQTPSLRRLALKNILSWAGNNFAHLTDLCIQGAPKLFPRPSVSRYRQLLQLLKNSPALRVFIFRWPNAWIVGAALQHVHDTVELPNLRQMCIGDCDALHIRSFLSKLILPRGLCLSIVNSWSGDDTPTYAPLPEDTSRFHFLHDITSLEILFTIHVSGEQHVRVSGIGPSGSLNVNILADMFEPPAEERVALEVYIHHSGILRNLTELWIHGPHSIVQDDRFGHYKELWDESGNAVLNGPEMWCRILAGMENLEKLVLESSIMVHHLCSLALLFDCEPGPVDEAHDLPVIPCPRLKHLWIAGATNVLFSISERLHYLTYSRHLFHKIPFHEILLRSTTHEASYCRLMCTDDGGGSAPMVKAGKTLRELEKHVDTFQFVDVFPTKIFELPALAMSSRSREGTVYWPRWRLEEDVNH</sequence>
<reference evidence="1" key="1">
    <citation type="journal article" date="2021" name="New Phytol.">
        <title>Evolutionary innovations through gain and loss of genes in the ectomycorrhizal Boletales.</title>
        <authorList>
            <person name="Wu G."/>
            <person name="Miyauchi S."/>
            <person name="Morin E."/>
            <person name="Kuo A."/>
            <person name="Drula E."/>
            <person name="Varga T."/>
            <person name="Kohler A."/>
            <person name="Feng B."/>
            <person name="Cao Y."/>
            <person name="Lipzen A."/>
            <person name="Daum C."/>
            <person name="Hundley H."/>
            <person name="Pangilinan J."/>
            <person name="Johnson J."/>
            <person name="Barry K."/>
            <person name="LaButti K."/>
            <person name="Ng V."/>
            <person name="Ahrendt S."/>
            <person name="Min B."/>
            <person name="Choi I.G."/>
            <person name="Park H."/>
            <person name="Plett J.M."/>
            <person name="Magnuson J."/>
            <person name="Spatafora J.W."/>
            <person name="Nagy L.G."/>
            <person name="Henrissat B."/>
            <person name="Grigoriev I.V."/>
            <person name="Yang Z.L."/>
            <person name="Xu J."/>
            <person name="Martin F.M."/>
        </authorList>
    </citation>
    <scope>NUCLEOTIDE SEQUENCE</scope>
    <source>
        <strain evidence="1">KKN 215</strain>
    </source>
</reference>
<proteinExistence type="predicted"/>
<comment type="caution">
    <text evidence="1">The sequence shown here is derived from an EMBL/GenBank/DDBJ whole genome shotgun (WGS) entry which is preliminary data.</text>
</comment>
<dbReference type="EMBL" id="JAEVFJ010000031">
    <property type="protein sequence ID" value="KAH8092675.1"/>
    <property type="molecule type" value="Genomic_DNA"/>
</dbReference>
<dbReference type="Proteomes" id="UP000813824">
    <property type="component" value="Unassembled WGS sequence"/>
</dbReference>
<keyword evidence="2" id="KW-1185">Reference proteome</keyword>
<organism evidence="1 2">
    <name type="scientific">Cristinia sonorae</name>
    <dbReference type="NCBI Taxonomy" id="1940300"/>
    <lineage>
        <taxon>Eukaryota</taxon>
        <taxon>Fungi</taxon>
        <taxon>Dikarya</taxon>
        <taxon>Basidiomycota</taxon>
        <taxon>Agaricomycotina</taxon>
        <taxon>Agaricomycetes</taxon>
        <taxon>Agaricomycetidae</taxon>
        <taxon>Agaricales</taxon>
        <taxon>Pleurotineae</taxon>
        <taxon>Stephanosporaceae</taxon>
        <taxon>Cristinia</taxon>
    </lineage>
</organism>
<evidence type="ECO:0000313" key="1">
    <source>
        <dbReference type="EMBL" id="KAH8092675.1"/>
    </source>
</evidence>
<dbReference type="AlphaFoldDB" id="A0A8K0UI52"/>
<accession>A0A8K0UI52</accession>
<dbReference type="SUPFAM" id="SSF52047">
    <property type="entry name" value="RNI-like"/>
    <property type="match status" value="1"/>
</dbReference>
<dbReference type="OrthoDB" id="3365698at2759"/>
<evidence type="ECO:0000313" key="2">
    <source>
        <dbReference type="Proteomes" id="UP000813824"/>
    </source>
</evidence>